<reference evidence="8 9" key="1">
    <citation type="submission" date="2020-05" db="EMBL/GenBank/DDBJ databases">
        <title>Genome sequence of Isoptericola sp. JC619 isolated from Chilika lagoon, India.</title>
        <authorList>
            <person name="Kumar D."/>
            <person name="Appam K."/>
            <person name="Gandham S."/>
            <person name="Uppada J."/>
            <person name="Sasikala C."/>
            <person name="Venkata Ramana C."/>
        </authorList>
    </citation>
    <scope>NUCLEOTIDE SEQUENCE [LARGE SCALE GENOMIC DNA]</scope>
    <source>
        <strain evidence="8 9">JC619</strain>
    </source>
</reference>
<feature type="active site" description="Schiff-base intermediate with acetaldehyde" evidence="7">
    <location>
        <position position="161"/>
    </location>
</feature>
<dbReference type="HAMAP" id="MF_00114">
    <property type="entry name" value="DeoC_type1"/>
    <property type="match status" value="1"/>
</dbReference>
<gene>
    <name evidence="7" type="primary">deoC</name>
    <name evidence="8" type="ORF">HLI28_10350</name>
</gene>
<dbReference type="EMBL" id="JABFAJ010000019">
    <property type="protein sequence ID" value="NNU27940.1"/>
    <property type="molecule type" value="Genomic_DNA"/>
</dbReference>
<dbReference type="GO" id="GO:0016052">
    <property type="term" value="P:carbohydrate catabolic process"/>
    <property type="evidence" value="ECO:0007669"/>
    <property type="project" value="TreeGrafter"/>
</dbReference>
<dbReference type="Gene3D" id="3.20.20.70">
    <property type="entry name" value="Aldolase class I"/>
    <property type="match status" value="1"/>
</dbReference>
<evidence type="ECO:0000256" key="7">
    <source>
        <dbReference type="HAMAP-Rule" id="MF_00114"/>
    </source>
</evidence>
<evidence type="ECO:0000256" key="3">
    <source>
        <dbReference type="ARBA" id="ARBA00023239"/>
    </source>
</evidence>
<comment type="caution">
    <text evidence="8">The sequence shown here is derived from an EMBL/GenBank/DDBJ whole genome shotgun (WGS) entry which is preliminary data.</text>
</comment>
<accession>A0A849K681</accession>
<keyword evidence="2 7" id="KW-0963">Cytoplasm</keyword>
<dbReference type="EC" id="4.1.2.4" evidence="7"/>
<dbReference type="GO" id="GO:0006018">
    <property type="term" value="P:2-deoxyribose 1-phosphate catabolic process"/>
    <property type="evidence" value="ECO:0007669"/>
    <property type="project" value="UniProtKB-UniRule"/>
</dbReference>
<feature type="active site" description="Proton donor/acceptor" evidence="7">
    <location>
        <position position="98"/>
    </location>
</feature>
<evidence type="ECO:0000256" key="6">
    <source>
        <dbReference type="ARBA" id="ARBA00056337"/>
    </source>
</evidence>
<dbReference type="FunFam" id="3.20.20.70:FF:000044">
    <property type="entry name" value="Deoxyribose-phosphate aldolase"/>
    <property type="match status" value="1"/>
</dbReference>
<dbReference type="UniPathway" id="UPA00002">
    <property type="reaction ID" value="UER00468"/>
</dbReference>
<comment type="catalytic activity">
    <reaction evidence="5 7">
        <text>2-deoxy-D-ribose 5-phosphate = D-glyceraldehyde 3-phosphate + acetaldehyde</text>
        <dbReference type="Rhea" id="RHEA:12821"/>
        <dbReference type="ChEBI" id="CHEBI:15343"/>
        <dbReference type="ChEBI" id="CHEBI:59776"/>
        <dbReference type="ChEBI" id="CHEBI:62877"/>
        <dbReference type="EC" id="4.1.2.4"/>
    </reaction>
</comment>
<proteinExistence type="inferred from homology"/>
<dbReference type="PANTHER" id="PTHR10889:SF1">
    <property type="entry name" value="DEOXYRIBOSE-PHOSPHATE ALDOLASE"/>
    <property type="match status" value="1"/>
</dbReference>
<keyword evidence="4 7" id="KW-0704">Schiff base</keyword>
<dbReference type="NCBIfam" id="TIGR00126">
    <property type="entry name" value="deoC"/>
    <property type="match status" value="1"/>
</dbReference>
<sequence>MTDPTVPTDRAALARYVDHTLLKPEATAADVSALVTEGAALGVFSVCVSPTFVSHAVESAGGRLAVATVCGFPSGKHASEIKAAEAARSVLDGADEVDMVIDIGAAKAGGFDLVQEDIAAVRAAVPSDKILKVIIESAALTDTEIVAACRAAEAAGADFVKTSTGFHPSGGASVHAVELMAATVGGRLGIKASGGVRTLDDAQAMIAAGATRLGLSGTGAVLAGFDEGGADEAPAGTDGY</sequence>
<dbReference type="PANTHER" id="PTHR10889">
    <property type="entry name" value="DEOXYRIBOSE-PHOSPHATE ALDOLASE"/>
    <property type="match status" value="1"/>
</dbReference>
<keyword evidence="9" id="KW-1185">Reference proteome</keyword>
<evidence type="ECO:0000256" key="4">
    <source>
        <dbReference type="ARBA" id="ARBA00023270"/>
    </source>
</evidence>
<evidence type="ECO:0000313" key="9">
    <source>
        <dbReference type="Proteomes" id="UP000557204"/>
    </source>
</evidence>
<evidence type="ECO:0000256" key="5">
    <source>
        <dbReference type="ARBA" id="ARBA00048791"/>
    </source>
</evidence>
<comment type="pathway">
    <text evidence="7">Carbohydrate degradation; 2-deoxy-D-ribose 1-phosphate degradation; D-glyceraldehyde 3-phosphate and acetaldehyde from 2-deoxy-alpha-D-ribose 1-phosphate: step 2/2.</text>
</comment>
<evidence type="ECO:0000313" key="8">
    <source>
        <dbReference type="EMBL" id="NNU27940.1"/>
    </source>
</evidence>
<evidence type="ECO:0000256" key="1">
    <source>
        <dbReference type="ARBA" id="ARBA00010936"/>
    </source>
</evidence>
<feature type="active site" description="Proton donor/acceptor" evidence="7">
    <location>
        <position position="191"/>
    </location>
</feature>
<dbReference type="Pfam" id="PF01791">
    <property type="entry name" value="DeoC"/>
    <property type="match status" value="1"/>
</dbReference>
<comment type="function">
    <text evidence="6 7">Catalyzes a reversible aldol reaction between acetaldehyde and D-glyceraldehyde 3-phosphate to generate 2-deoxy-D-ribose 5-phosphate.</text>
</comment>
<dbReference type="InterPro" id="IPR013785">
    <property type="entry name" value="Aldolase_TIM"/>
</dbReference>
<dbReference type="GO" id="GO:0004139">
    <property type="term" value="F:deoxyribose-phosphate aldolase activity"/>
    <property type="evidence" value="ECO:0007669"/>
    <property type="project" value="UniProtKB-UniRule"/>
</dbReference>
<dbReference type="PIRSF" id="PIRSF001357">
    <property type="entry name" value="DeoC"/>
    <property type="match status" value="1"/>
</dbReference>
<dbReference type="InterPro" id="IPR028581">
    <property type="entry name" value="DeoC_typeI"/>
</dbReference>
<dbReference type="SUPFAM" id="SSF51569">
    <property type="entry name" value="Aldolase"/>
    <property type="match status" value="1"/>
</dbReference>
<organism evidence="8 9">
    <name type="scientific">Isoptericola sediminis</name>
    <dbReference type="NCBI Taxonomy" id="2733572"/>
    <lineage>
        <taxon>Bacteria</taxon>
        <taxon>Bacillati</taxon>
        <taxon>Actinomycetota</taxon>
        <taxon>Actinomycetes</taxon>
        <taxon>Micrococcales</taxon>
        <taxon>Promicromonosporaceae</taxon>
        <taxon>Isoptericola</taxon>
    </lineage>
</organism>
<comment type="similarity">
    <text evidence="1 7">Belongs to the DeoC/FbaB aldolase family. DeoC type 1 subfamily.</text>
</comment>
<dbReference type="GO" id="GO:0009264">
    <property type="term" value="P:deoxyribonucleotide catabolic process"/>
    <property type="evidence" value="ECO:0007669"/>
    <property type="project" value="UniProtKB-UniRule"/>
</dbReference>
<dbReference type="InterPro" id="IPR002915">
    <property type="entry name" value="DeoC/FbaB/LacD_aldolase"/>
</dbReference>
<protein>
    <recommendedName>
        <fullName evidence="7">Deoxyribose-phosphate aldolase</fullName>
        <shortName evidence="7">DERA</shortName>
        <ecNumber evidence="7">4.1.2.4</ecNumber>
    </recommendedName>
    <alternativeName>
        <fullName evidence="7">2-deoxy-D-ribose 5-phosphate aldolase</fullName>
    </alternativeName>
    <alternativeName>
        <fullName evidence="7">Phosphodeoxyriboaldolase</fullName>
        <shortName evidence="7">Deoxyriboaldolase</shortName>
    </alternativeName>
</protein>
<dbReference type="SMART" id="SM01133">
    <property type="entry name" value="DeoC"/>
    <property type="match status" value="1"/>
</dbReference>
<name>A0A849K681_9MICO</name>
<dbReference type="Proteomes" id="UP000557204">
    <property type="component" value="Unassembled WGS sequence"/>
</dbReference>
<comment type="subcellular location">
    <subcellularLocation>
        <location evidence="7">Cytoplasm</location>
    </subcellularLocation>
</comment>
<dbReference type="CDD" id="cd00959">
    <property type="entry name" value="DeoC"/>
    <property type="match status" value="1"/>
</dbReference>
<keyword evidence="3 7" id="KW-0456">Lyase</keyword>
<evidence type="ECO:0000256" key="2">
    <source>
        <dbReference type="ARBA" id="ARBA00022490"/>
    </source>
</evidence>
<dbReference type="GO" id="GO:0005737">
    <property type="term" value="C:cytoplasm"/>
    <property type="evidence" value="ECO:0007669"/>
    <property type="project" value="UniProtKB-SubCell"/>
</dbReference>
<dbReference type="AlphaFoldDB" id="A0A849K681"/>
<dbReference type="InterPro" id="IPR011343">
    <property type="entry name" value="DeoC"/>
</dbReference>